<evidence type="ECO:0000259" key="5">
    <source>
        <dbReference type="Pfam" id="PF03328"/>
    </source>
</evidence>
<gene>
    <name evidence="6" type="ORF">F8M49_18765</name>
</gene>
<accession>A0ABU3WS92</accession>
<feature type="region of interest" description="Disordered" evidence="4">
    <location>
        <begin position="1"/>
        <end position="29"/>
    </location>
</feature>
<reference evidence="6 7" key="1">
    <citation type="submission" date="2019-10" db="EMBL/GenBank/DDBJ databases">
        <title>Draft Genome Assembly of Rhodococcus zopfii DSM44189.</title>
        <authorList>
            <person name="Sutton J.M."/>
            <person name="Akob D.M."/>
            <person name="Bushman T.J."/>
        </authorList>
    </citation>
    <scope>NUCLEOTIDE SEQUENCE [LARGE SCALE GENOMIC DNA]</scope>
    <source>
        <strain evidence="6 7">DSM 44189</strain>
    </source>
</reference>
<dbReference type="InterPro" id="IPR005000">
    <property type="entry name" value="Aldolase/citrate-lyase_domain"/>
</dbReference>
<evidence type="ECO:0000256" key="2">
    <source>
        <dbReference type="ARBA" id="ARBA00022723"/>
    </source>
</evidence>
<dbReference type="InterPro" id="IPR015813">
    <property type="entry name" value="Pyrv/PenolPyrv_kinase-like_dom"/>
</dbReference>
<dbReference type="InterPro" id="IPR040442">
    <property type="entry name" value="Pyrv_kinase-like_dom_sf"/>
</dbReference>
<keyword evidence="7" id="KW-1185">Reference proteome</keyword>
<dbReference type="Proteomes" id="UP001275440">
    <property type="component" value="Unassembled WGS sequence"/>
</dbReference>
<dbReference type="InterPro" id="IPR050251">
    <property type="entry name" value="HpcH-HpaI_aldolase"/>
</dbReference>
<comment type="similarity">
    <text evidence="1">Belongs to the HpcH/HpaI aldolase family.</text>
</comment>
<keyword evidence="2" id="KW-0479">Metal-binding</keyword>
<keyword evidence="3" id="KW-0456">Lyase</keyword>
<feature type="domain" description="HpcH/HpaI aldolase/citrate lyase" evidence="5">
    <location>
        <begin position="38"/>
        <end position="229"/>
    </location>
</feature>
<name>A0ABU3WS92_9NOCA</name>
<evidence type="ECO:0000313" key="6">
    <source>
        <dbReference type="EMBL" id="MDV2476856.1"/>
    </source>
</evidence>
<organism evidence="6 7">
    <name type="scientific">Rhodococcus zopfii</name>
    <dbReference type="NCBI Taxonomy" id="43772"/>
    <lineage>
        <taxon>Bacteria</taxon>
        <taxon>Bacillati</taxon>
        <taxon>Actinomycetota</taxon>
        <taxon>Actinomycetes</taxon>
        <taxon>Mycobacteriales</taxon>
        <taxon>Nocardiaceae</taxon>
        <taxon>Rhodococcus</taxon>
    </lineage>
</organism>
<dbReference type="PANTHER" id="PTHR30502">
    <property type="entry name" value="2-KETO-3-DEOXY-L-RHAMNONATE ALDOLASE"/>
    <property type="match status" value="1"/>
</dbReference>
<sequence>MAHPTPGDRSGLRRRERSRPRASTGRGQPVTGIPALLHIATPSLSIVESALFNGYDGVVIDLQHGEIGLETACTMLRAIPRDVRYAYARVASIDSGAIGRLMDSGARGIIAPTIESADEARALVAATKYPPLGRRSLGPSRPQLYSGSSYTDAGNDTVECIVQIETRRGLDAAEEILAVPGVGSVYIGPADLAVSFGLPGRPDWTDGPVSDAVAEIAKVARAHGRTCGIYASSPAYAGGLERAELIDYVGLGIDLLMVGAQARQNIATLRSES</sequence>
<proteinExistence type="inferred from homology"/>
<dbReference type="EMBL" id="WBMO01000001">
    <property type="protein sequence ID" value="MDV2476856.1"/>
    <property type="molecule type" value="Genomic_DNA"/>
</dbReference>
<dbReference type="SUPFAM" id="SSF51621">
    <property type="entry name" value="Phosphoenolpyruvate/pyruvate domain"/>
    <property type="match status" value="1"/>
</dbReference>
<evidence type="ECO:0000256" key="3">
    <source>
        <dbReference type="ARBA" id="ARBA00023239"/>
    </source>
</evidence>
<dbReference type="PANTHER" id="PTHR30502:SF0">
    <property type="entry name" value="PHOSPHOENOLPYRUVATE CARBOXYLASE FAMILY PROTEIN"/>
    <property type="match status" value="1"/>
</dbReference>
<comment type="caution">
    <text evidence="6">The sequence shown here is derived from an EMBL/GenBank/DDBJ whole genome shotgun (WGS) entry which is preliminary data.</text>
</comment>
<dbReference type="Pfam" id="PF03328">
    <property type="entry name" value="HpcH_HpaI"/>
    <property type="match status" value="1"/>
</dbReference>
<evidence type="ECO:0000256" key="4">
    <source>
        <dbReference type="SAM" id="MobiDB-lite"/>
    </source>
</evidence>
<dbReference type="Gene3D" id="3.20.20.60">
    <property type="entry name" value="Phosphoenolpyruvate-binding domains"/>
    <property type="match status" value="1"/>
</dbReference>
<evidence type="ECO:0000313" key="7">
    <source>
        <dbReference type="Proteomes" id="UP001275440"/>
    </source>
</evidence>
<evidence type="ECO:0000256" key="1">
    <source>
        <dbReference type="ARBA" id="ARBA00005568"/>
    </source>
</evidence>
<protein>
    <submittedName>
        <fullName evidence="6">Aldolase</fullName>
    </submittedName>
</protein>